<sequence length="666" mass="69060">MGECAEVLACMEAHKACAGVARWGAQAVCRLLAEAAFNGRQELRACQIKLADGGACQMMVGAMNDHADKADVQRWGTQAVLFLAMDNDRNRRLLGERGAAEAIISAAEGLTALAILAALDEVKDKLRTADAGAVAIRAMQAFPEDGQVQIGAISVIAPACISSDDYAAELVNIGSYELIAAALNTCLTSPKHIDRALRAMAVVAATSPDGYVETGSACAAAVAAINAHPDNESVNHSGLLALMSLADVTASHDCGAQAAVTSAMQRFPQNQEIQDFGEHSSAQVLACIQAHRESPTIARWGLQAVCRLLQQAALSGSAELAACREKLSEAGACRMLVGAMKDFADIAVVQKYATTAVSYLVHNSANCRLLGEEGACEVLMAAVLKFPTDFTWQRCASNAISFLGTVVNNAERLVAGGAIGFVVSVLQNNLQDAHTEGGALNAVACLAQDHAVSLIAAGACEATVHVLTAHSSNSRILRQGFTALSSLLADVDEAMDKLSAEKAGTIAISAMQAYPADTMLQLSAMATVAALSVGSEDCAVQLAHMPSCQLVAAALNTCLISPEYKAMALEALSLLVKPASHAGSDLASSCAAAVAAINAHPDHEVMNEAGLLALGELAVSADATALHDCGAQAAVTRAMQRFPQNQDIQASAEQVLRLLRQPDASH</sequence>
<organism evidence="3 4">
    <name type="scientific">Tribonema minus</name>
    <dbReference type="NCBI Taxonomy" id="303371"/>
    <lineage>
        <taxon>Eukaryota</taxon>
        <taxon>Sar</taxon>
        <taxon>Stramenopiles</taxon>
        <taxon>Ochrophyta</taxon>
        <taxon>PX clade</taxon>
        <taxon>Xanthophyceae</taxon>
        <taxon>Tribonematales</taxon>
        <taxon>Tribonemataceae</taxon>
        <taxon>Tribonema</taxon>
    </lineage>
</organism>
<dbReference type="Gene3D" id="1.25.10.10">
    <property type="entry name" value="Leucine-rich Repeat Variant"/>
    <property type="match status" value="2"/>
</dbReference>
<dbReference type="SUPFAM" id="SSF48371">
    <property type="entry name" value="ARM repeat"/>
    <property type="match status" value="2"/>
</dbReference>
<reference evidence="3" key="1">
    <citation type="submission" date="2021-02" db="EMBL/GenBank/DDBJ databases">
        <title>First Annotated Genome of the Yellow-green Alga Tribonema minus.</title>
        <authorList>
            <person name="Mahan K.M."/>
        </authorList>
    </citation>
    <scope>NUCLEOTIDE SEQUENCE</scope>
    <source>
        <strain evidence="3">UTEX B ZZ1240</strain>
    </source>
</reference>
<accession>A0A835Z984</accession>
<dbReference type="AlphaFoldDB" id="A0A835Z984"/>
<feature type="domain" description="LRRK2 ARM repeat" evidence="2">
    <location>
        <begin position="464"/>
        <end position="659"/>
    </location>
</feature>
<evidence type="ECO:0000313" key="3">
    <source>
        <dbReference type="EMBL" id="KAG5188788.1"/>
    </source>
</evidence>
<dbReference type="PANTHER" id="PTHR22895:SF0">
    <property type="entry name" value="ARMADILLO REPEAT-CONTAINING PROTEIN 6"/>
    <property type="match status" value="1"/>
</dbReference>
<gene>
    <name evidence="3" type="ORF">JKP88DRAFT_303729</name>
</gene>
<comment type="caution">
    <text evidence="3">The sequence shown here is derived from an EMBL/GenBank/DDBJ whole genome shotgun (WGS) entry which is preliminary data.</text>
</comment>
<dbReference type="Proteomes" id="UP000664859">
    <property type="component" value="Unassembled WGS sequence"/>
</dbReference>
<dbReference type="InterPro" id="IPR056597">
    <property type="entry name" value="ARM_LRRK2"/>
</dbReference>
<dbReference type="InterPro" id="IPR011989">
    <property type="entry name" value="ARM-like"/>
</dbReference>
<evidence type="ECO:0000313" key="4">
    <source>
        <dbReference type="Proteomes" id="UP000664859"/>
    </source>
</evidence>
<keyword evidence="1" id="KW-0677">Repeat</keyword>
<keyword evidence="4" id="KW-1185">Reference proteome</keyword>
<proteinExistence type="predicted"/>
<dbReference type="OrthoDB" id="49336at2759"/>
<name>A0A835Z984_9STRA</name>
<dbReference type="InterPro" id="IPR016024">
    <property type="entry name" value="ARM-type_fold"/>
</dbReference>
<protein>
    <recommendedName>
        <fullName evidence="2">LRRK2 ARM repeat domain-containing protein</fullName>
    </recommendedName>
</protein>
<dbReference type="PANTHER" id="PTHR22895">
    <property type="entry name" value="ARMADILLO REPEAT-CONTAINING PROTEIN 6"/>
    <property type="match status" value="1"/>
</dbReference>
<evidence type="ECO:0000259" key="2">
    <source>
        <dbReference type="Pfam" id="PF23744"/>
    </source>
</evidence>
<evidence type="ECO:0000256" key="1">
    <source>
        <dbReference type="ARBA" id="ARBA00022737"/>
    </source>
</evidence>
<dbReference type="Pfam" id="PF23744">
    <property type="entry name" value="ARM_LRRK2"/>
    <property type="match status" value="1"/>
</dbReference>
<dbReference type="EMBL" id="JAFCMP010000064">
    <property type="protein sequence ID" value="KAG5188788.1"/>
    <property type="molecule type" value="Genomic_DNA"/>
</dbReference>